<proteinExistence type="inferred from homology"/>
<dbReference type="EMBL" id="CAJNBJ010000001">
    <property type="protein sequence ID" value="CAE6710678.1"/>
    <property type="molecule type" value="Genomic_DNA"/>
</dbReference>
<dbReference type="RefSeq" id="WP_213040972.1">
    <property type="nucleotide sequence ID" value="NZ_CAJNBJ010000001.1"/>
</dbReference>
<sequence length="137" mass="15409">MADDVIVNKAGNIERCLRRITEEYGGDRSNLFDNQTKQDAIVRNLQRACETAIDLAMYVVRRKGLGLPQESREAFGLLEKAGLLPAELASRLQRMVGFRNVAVHDYTSLNLEILHTIITSHLDDFRLYSSTIVKACA</sequence>
<dbReference type="PANTHER" id="PTHR33397:SF3">
    <property type="entry name" value="MRNA NUCLEASE HEPT"/>
    <property type="match status" value="1"/>
</dbReference>
<protein>
    <recommendedName>
        <fullName evidence="7">DUF86 domain-containing protein</fullName>
    </recommendedName>
</protein>
<dbReference type="InterPro" id="IPR037038">
    <property type="entry name" value="HepT-like_sf"/>
</dbReference>
<dbReference type="Proteomes" id="UP000675880">
    <property type="component" value="Unassembled WGS sequence"/>
</dbReference>
<keyword evidence="6" id="KW-1185">Reference proteome</keyword>
<evidence type="ECO:0000256" key="1">
    <source>
        <dbReference type="ARBA" id="ARBA00022649"/>
    </source>
</evidence>
<dbReference type="NCBIfam" id="NF047751">
    <property type="entry name" value="HepT_toxin"/>
    <property type="match status" value="1"/>
</dbReference>
<accession>A0ABM8QR30</accession>
<evidence type="ECO:0000256" key="2">
    <source>
        <dbReference type="ARBA" id="ARBA00022722"/>
    </source>
</evidence>
<dbReference type="Pfam" id="PF01934">
    <property type="entry name" value="HepT-like"/>
    <property type="match status" value="1"/>
</dbReference>
<dbReference type="InterPro" id="IPR052379">
    <property type="entry name" value="Type_VII_TA_RNase"/>
</dbReference>
<evidence type="ECO:0000256" key="4">
    <source>
        <dbReference type="ARBA" id="ARBA00024207"/>
    </source>
</evidence>
<dbReference type="InterPro" id="IPR008201">
    <property type="entry name" value="HepT-like"/>
</dbReference>
<organism evidence="5 6">
    <name type="scientific">Nitrospira defluvii</name>
    <dbReference type="NCBI Taxonomy" id="330214"/>
    <lineage>
        <taxon>Bacteria</taxon>
        <taxon>Pseudomonadati</taxon>
        <taxon>Nitrospirota</taxon>
        <taxon>Nitrospiria</taxon>
        <taxon>Nitrospirales</taxon>
        <taxon>Nitrospiraceae</taxon>
        <taxon>Nitrospira</taxon>
    </lineage>
</organism>
<keyword evidence="3" id="KW-0378">Hydrolase</keyword>
<keyword evidence="2" id="KW-0540">Nuclease</keyword>
<evidence type="ECO:0008006" key="7">
    <source>
        <dbReference type="Google" id="ProtNLM"/>
    </source>
</evidence>
<evidence type="ECO:0000313" key="6">
    <source>
        <dbReference type="Proteomes" id="UP000675880"/>
    </source>
</evidence>
<reference evidence="5 6" key="1">
    <citation type="submission" date="2021-02" db="EMBL/GenBank/DDBJ databases">
        <authorList>
            <person name="Han P."/>
        </authorList>
    </citation>
    <scope>NUCLEOTIDE SEQUENCE [LARGE SCALE GENOMIC DNA]</scope>
    <source>
        <strain evidence="5">Candidatus Nitrospira sp. ZN2</strain>
    </source>
</reference>
<evidence type="ECO:0000313" key="5">
    <source>
        <dbReference type="EMBL" id="CAE6710678.1"/>
    </source>
</evidence>
<comment type="similarity">
    <text evidence="4">Belongs to the HepT RNase toxin family.</text>
</comment>
<comment type="caution">
    <text evidence="5">The sequence shown here is derived from an EMBL/GenBank/DDBJ whole genome shotgun (WGS) entry which is preliminary data.</text>
</comment>
<evidence type="ECO:0000256" key="3">
    <source>
        <dbReference type="ARBA" id="ARBA00022801"/>
    </source>
</evidence>
<dbReference type="Gene3D" id="1.20.120.580">
    <property type="entry name" value="bsu32300-like"/>
    <property type="match status" value="1"/>
</dbReference>
<name>A0ABM8QR30_9BACT</name>
<dbReference type="PANTHER" id="PTHR33397">
    <property type="entry name" value="UPF0331 PROTEIN YUTE"/>
    <property type="match status" value="1"/>
</dbReference>
<gene>
    <name evidence="5" type="ORF">NSPZN2_11198</name>
</gene>
<keyword evidence="1" id="KW-1277">Toxin-antitoxin system</keyword>